<evidence type="ECO:0000256" key="1">
    <source>
        <dbReference type="SAM" id="MobiDB-lite"/>
    </source>
</evidence>
<sequence length="334" mass="36761">MSPVPARPLPLDLEGVAFSVGRGAQAGLSKRRMRAGDLDRPFHGVRRRRGAADNGLLAVCRAYAVRMKPAQAFSHETAAALWGVPLDGHRRGGAAGSKVAPDRERGDARPDGQRALHVSALHGGPRPRCAGVTGHVLSDPAVFILLRQELPVVDPATVWLQLAATSRFDELVAAGDHLVLTPRRATPGAERPYTTVEELRRRVSAFSGRGRRLAVEALPWIRDGAESARETRLRLNLVRWGLPEPVLNAAIRSSRGAFIAFGDLVYPEFKVLVEYEGEQHRTDARQFYRDIERHEALQRAGWVLIRETKESPRVGPRSAPTRAARALRARGWRG</sequence>
<dbReference type="EMBL" id="CP162511">
    <property type="protein sequence ID" value="XDI06976.1"/>
    <property type="molecule type" value="Genomic_DNA"/>
</dbReference>
<proteinExistence type="predicted"/>
<evidence type="ECO:0008006" key="3">
    <source>
        <dbReference type="Google" id="ProtNLM"/>
    </source>
</evidence>
<gene>
    <name evidence="2" type="ORF">ABFY20_07710</name>
</gene>
<accession>A0AB39BKR8</accession>
<feature type="compositionally biased region" description="Basic and acidic residues" evidence="1">
    <location>
        <begin position="100"/>
        <end position="111"/>
    </location>
</feature>
<dbReference type="RefSeq" id="WP_368499353.1">
    <property type="nucleotide sequence ID" value="NZ_CP162511.1"/>
</dbReference>
<dbReference type="AlphaFoldDB" id="A0AB39BKR8"/>
<organism evidence="2">
    <name type="scientific">Herbiconiux sp. A18JL235</name>
    <dbReference type="NCBI Taxonomy" id="3152363"/>
    <lineage>
        <taxon>Bacteria</taxon>
        <taxon>Bacillati</taxon>
        <taxon>Actinomycetota</taxon>
        <taxon>Actinomycetes</taxon>
        <taxon>Micrococcales</taxon>
        <taxon>Microbacteriaceae</taxon>
        <taxon>Herbiconiux</taxon>
    </lineage>
</organism>
<dbReference type="Gene3D" id="3.40.960.10">
    <property type="entry name" value="VSR Endonuclease"/>
    <property type="match status" value="1"/>
</dbReference>
<evidence type="ECO:0000313" key="2">
    <source>
        <dbReference type="EMBL" id="XDI06976.1"/>
    </source>
</evidence>
<protein>
    <recommendedName>
        <fullName evidence="3">DUF559 domain-containing protein</fullName>
    </recommendedName>
</protein>
<feature type="region of interest" description="Disordered" evidence="1">
    <location>
        <begin position="92"/>
        <end position="111"/>
    </location>
</feature>
<reference evidence="2" key="1">
    <citation type="submission" date="2024-05" db="EMBL/GenBank/DDBJ databases">
        <title>Herbiconiux sp. A18JL235.</title>
        <authorList>
            <person name="Zhang G."/>
        </authorList>
    </citation>
    <scope>NUCLEOTIDE SEQUENCE</scope>
    <source>
        <strain evidence="2">A18JL235</strain>
    </source>
</reference>
<name>A0AB39BKR8_9MICO</name>